<organism evidence="2 3">
    <name type="scientific">Fukomys damarensis</name>
    <name type="common">Damaraland mole rat</name>
    <name type="synonym">Cryptomys damarensis</name>
    <dbReference type="NCBI Taxonomy" id="885580"/>
    <lineage>
        <taxon>Eukaryota</taxon>
        <taxon>Metazoa</taxon>
        <taxon>Chordata</taxon>
        <taxon>Craniata</taxon>
        <taxon>Vertebrata</taxon>
        <taxon>Euteleostomi</taxon>
        <taxon>Mammalia</taxon>
        <taxon>Eutheria</taxon>
        <taxon>Euarchontoglires</taxon>
        <taxon>Glires</taxon>
        <taxon>Rodentia</taxon>
        <taxon>Hystricomorpha</taxon>
        <taxon>Bathyergidae</taxon>
        <taxon>Fukomys</taxon>
    </lineage>
</organism>
<feature type="region of interest" description="Disordered" evidence="1">
    <location>
        <begin position="50"/>
        <end position="111"/>
    </location>
</feature>
<evidence type="ECO:0000256" key="1">
    <source>
        <dbReference type="SAM" id="MobiDB-lite"/>
    </source>
</evidence>
<keyword evidence="3" id="KW-1185">Reference proteome</keyword>
<dbReference type="EMBL" id="KN123021">
    <property type="protein sequence ID" value="KFO27051.1"/>
    <property type="molecule type" value="Genomic_DNA"/>
</dbReference>
<accession>A0A091DW72</accession>
<dbReference type="AlphaFoldDB" id="A0A091DW72"/>
<proteinExistence type="predicted"/>
<name>A0A091DW72_FUKDA</name>
<evidence type="ECO:0000313" key="3">
    <source>
        <dbReference type="Proteomes" id="UP000028990"/>
    </source>
</evidence>
<gene>
    <name evidence="2" type="ORF">H920_11558</name>
</gene>
<dbReference type="Proteomes" id="UP000028990">
    <property type="component" value="Unassembled WGS sequence"/>
</dbReference>
<reference evidence="2 3" key="1">
    <citation type="submission" date="2013-11" db="EMBL/GenBank/DDBJ databases">
        <title>The Damaraland mole rat (Fukomys damarensis) genome and evolution of African mole rats.</title>
        <authorList>
            <person name="Gladyshev V.N."/>
            <person name="Fang X."/>
        </authorList>
    </citation>
    <scope>NUCLEOTIDE SEQUENCE [LARGE SCALE GENOMIC DNA]</scope>
    <source>
        <tissue evidence="2">Liver</tissue>
    </source>
</reference>
<evidence type="ECO:0000313" key="2">
    <source>
        <dbReference type="EMBL" id="KFO27051.1"/>
    </source>
</evidence>
<sequence length="111" mass="12015">MVSSVIAKGLKSCLHQLTASESFPPLQGPDPSTRARAQLRHKWGYDGAVRATHLNPGDAPGPTPNPCPEAYYTEAEKRNPEPALENSRLPNQDERARPAARPADPFLPGAH</sequence>
<protein>
    <submittedName>
        <fullName evidence="2">Uncharacterized protein</fullName>
    </submittedName>
</protein>